<accession>A0A8S1DMJ6</accession>
<dbReference type="EMBL" id="CADEPI010000263">
    <property type="protein sequence ID" value="CAB3382272.1"/>
    <property type="molecule type" value="Genomic_DNA"/>
</dbReference>
<reference evidence="1 2" key="1">
    <citation type="submission" date="2020-04" db="EMBL/GenBank/DDBJ databases">
        <authorList>
            <person name="Alioto T."/>
            <person name="Alioto T."/>
            <person name="Gomez Garrido J."/>
        </authorList>
    </citation>
    <scope>NUCLEOTIDE SEQUENCE [LARGE SCALE GENOMIC DNA]</scope>
</reference>
<protein>
    <submittedName>
        <fullName evidence="1">Uncharacterized protein</fullName>
    </submittedName>
</protein>
<sequence length="70" mass="7840">MLNRQKTEFYLYDSYYTEGYLPKMLRGEDVNSNAIALVPRTAASDCESSCSLNSWTWALGILPGLSIISN</sequence>
<organism evidence="1 2">
    <name type="scientific">Cloeon dipterum</name>
    <dbReference type="NCBI Taxonomy" id="197152"/>
    <lineage>
        <taxon>Eukaryota</taxon>
        <taxon>Metazoa</taxon>
        <taxon>Ecdysozoa</taxon>
        <taxon>Arthropoda</taxon>
        <taxon>Hexapoda</taxon>
        <taxon>Insecta</taxon>
        <taxon>Pterygota</taxon>
        <taxon>Palaeoptera</taxon>
        <taxon>Ephemeroptera</taxon>
        <taxon>Pisciforma</taxon>
        <taxon>Baetidae</taxon>
        <taxon>Cloeon</taxon>
    </lineage>
</organism>
<name>A0A8S1DMJ6_9INSE</name>
<evidence type="ECO:0000313" key="1">
    <source>
        <dbReference type="EMBL" id="CAB3382272.1"/>
    </source>
</evidence>
<comment type="caution">
    <text evidence="1">The sequence shown here is derived from an EMBL/GenBank/DDBJ whole genome shotgun (WGS) entry which is preliminary data.</text>
</comment>
<gene>
    <name evidence="1" type="ORF">CLODIP_2_CD07031</name>
</gene>
<dbReference type="AlphaFoldDB" id="A0A8S1DMJ6"/>
<keyword evidence="2" id="KW-1185">Reference proteome</keyword>
<dbReference type="Proteomes" id="UP000494165">
    <property type="component" value="Unassembled WGS sequence"/>
</dbReference>
<evidence type="ECO:0000313" key="2">
    <source>
        <dbReference type="Proteomes" id="UP000494165"/>
    </source>
</evidence>
<proteinExistence type="predicted"/>